<accession>A0A2G6K658</accession>
<dbReference type="Proteomes" id="UP000230821">
    <property type="component" value="Unassembled WGS sequence"/>
</dbReference>
<evidence type="ECO:0000259" key="1">
    <source>
        <dbReference type="Pfam" id="PF22740"/>
    </source>
</evidence>
<dbReference type="EMBL" id="PDSK01000177">
    <property type="protein sequence ID" value="PIE31171.1"/>
    <property type="molecule type" value="Genomic_DNA"/>
</dbReference>
<dbReference type="PANTHER" id="PTHR30448">
    <property type="entry name" value="RNASE ADAPTER PROTEIN RAPZ"/>
    <property type="match status" value="1"/>
</dbReference>
<proteinExistence type="predicted"/>
<evidence type="ECO:0000313" key="3">
    <source>
        <dbReference type="Proteomes" id="UP000230821"/>
    </source>
</evidence>
<gene>
    <name evidence="2" type="ORF">CSA56_19140</name>
</gene>
<dbReference type="PANTHER" id="PTHR30448:SF0">
    <property type="entry name" value="RNASE ADAPTER PROTEIN RAPZ"/>
    <property type="match status" value="1"/>
</dbReference>
<dbReference type="AlphaFoldDB" id="A0A2G6K658"/>
<dbReference type="Pfam" id="PF22740">
    <property type="entry name" value="PapZ_C"/>
    <property type="match status" value="1"/>
</dbReference>
<sequence length="119" mass="13398">MFSFGFKYGPPADANLVLDVRFLPNPYWEDHLRHLTGLDNSVSDYVLHSEGGKRLIQHLVPFIQFLLAEYQQTGKEQLRIGIGCTGGQHRSVAVVACLNKQLCDAGFQVTEEHRDIGKE</sequence>
<name>A0A2G6K658_9BACT</name>
<comment type="caution">
    <text evidence="2">The sequence shown here is derived from an EMBL/GenBank/DDBJ whole genome shotgun (WGS) entry which is preliminary data.</text>
</comment>
<dbReference type="InterPro" id="IPR053931">
    <property type="entry name" value="RapZ_C"/>
</dbReference>
<organism evidence="2 3">
    <name type="scientific">candidate division KSB3 bacterium</name>
    <dbReference type="NCBI Taxonomy" id="2044937"/>
    <lineage>
        <taxon>Bacteria</taxon>
        <taxon>candidate division KSB3</taxon>
    </lineage>
</organism>
<protein>
    <recommendedName>
        <fullName evidence="1">RapZ C-terminal domain-containing protein</fullName>
    </recommendedName>
</protein>
<dbReference type="InterPro" id="IPR005337">
    <property type="entry name" value="RapZ-like"/>
</dbReference>
<dbReference type="GO" id="GO:0005524">
    <property type="term" value="F:ATP binding"/>
    <property type="evidence" value="ECO:0007669"/>
    <property type="project" value="InterPro"/>
</dbReference>
<reference evidence="2 3" key="1">
    <citation type="submission" date="2017-10" db="EMBL/GenBank/DDBJ databases">
        <title>Novel microbial diversity and functional potential in the marine mammal oral microbiome.</title>
        <authorList>
            <person name="Dudek N.K."/>
            <person name="Sun C.L."/>
            <person name="Burstein D."/>
            <person name="Kantor R.S."/>
            <person name="Aliaga Goltsman D.S."/>
            <person name="Bik E.M."/>
            <person name="Thomas B.C."/>
            <person name="Banfield J.F."/>
            <person name="Relman D.A."/>
        </authorList>
    </citation>
    <scope>NUCLEOTIDE SEQUENCE [LARGE SCALE GENOMIC DNA]</scope>
    <source>
        <strain evidence="2">DOLJORAL78_47_16</strain>
    </source>
</reference>
<evidence type="ECO:0000313" key="2">
    <source>
        <dbReference type="EMBL" id="PIE31171.1"/>
    </source>
</evidence>
<feature type="domain" description="RapZ C-terminal" evidence="1">
    <location>
        <begin position="2"/>
        <end position="116"/>
    </location>
</feature>